<protein>
    <recommendedName>
        <fullName evidence="2">Glycosyltransferase RgtA/B/C/D-like domain-containing protein</fullName>
    </recommendedName>
</protein>
<reference evidence="4" key="1">
    <citation type="submission" date="2017-09" db="EMBL/GenBank/DDBJ databases">
        <title>Depth-based differentiation of microbial function through sediment-hosted aquifers and enrichment of novel symbionts in the deep terrestrial subsurface.</title>
        <authorList>
            <person name="Probst A.J."/>
            <person name="Ladd B."/>
            <person name="Jarett J.K."/>
            <person name="Geller-Mcgrath D.E."/>
            <person name="Sieber C.M.K."/>
            <person name="Emerson J.B."/>
            <person name="Anantharaman K."/>
            <person name="Thomas B.C."/>
            <person name="Malmstrom R."/>
            <person name="Stieglmeier M."/>
            <person name="Klingl A."/>
            <person name="Woyke T."/>
            <person name="Ryan C.M."/>
            <person name="Banfield J.F."/>
        </authorList>
    </citation>
    <scope>NUCLEOTIDE SEQUENCE [LARGE SCALE GENOMIC DNA]</scope>
</reference>
<evidence type="ECO:0000313" key="4">
    <source>
        <dbReference type="Proteomes" id="UP000229554"/>
    </source>
</evidence>
<name>A0A2M8KSA3_9BACT</name>
<sequence length="84" mass="9600">MPTKQHMGTTCLPSLISAILLIPAMYFLAKILFDKKIALITAFLTTFSPWIHIFARHAHEAVPTTLFIVLSLIFLVKYKKNKNR</sequence>
<evidence type="ECO:0000313" key="3">
    <source>
        <dbReference type="EMBL" id="PJE62805.1"/>
    </source>
</evidence>
<feature type="transmembrane region" description="Helical" evidence="1">
    <location>
        <begin position="12"/>
        <end position="29"/>
    </location>
</feature>
<feature type="domain" description="Glycosyltransferase RgtA/B/C/D-like" evidence="2">
    <location>
        <begin position="11"/>
        <end position="81"/>
    </location>
</feature>
<feature type="transmembrane region" description="Helical" evidence="1">
    <location>
        <begin position="61"/>
        <end position="78"/>
    </location>
</feature>
<dbReference type="Pfam" id="PF13231">
    <property type="entry name" value="PMT_2"/>
    <property type="match status" value="1"/>
</dbReference>
<comment type="caution">
    <text evidence="3">The sequence shown here is derived from an EMBL/GenBank/DDBJ whole genome shotgun (WGS) entry which is preliminary data.</text>
</comment>
<dbReference type="Proteomes" id="UP000229554">
    <property type="component" value="Unassembled WGS sequence"/>
</dbReference>
<proteinExistence type="predicted"/>
<keyword evidence="1" id="KW-0812">Transmembrane</keyword>
<dbReference type="AlphaFoldDB" id="A0A2M8KSA3"/>
<keyword evidence="1" id="KW-0472">Membrane</keyword>
<dbReference type="EMBL" id="PFED01000122">
    <property type="protein sequence ID" value="PJE62805.1"/>
    <property type="molecule type" value="Genomic_DNA"/>
</dbReference>
<evidence type="ECO:0000256" key="1">
    <source>
        <dbReference type="SAM" id="Phobius"/>
    </source>
</evidence>
<accession>A0A2M8KSA3</accession>
<gene>
    <name evidence="3" type="ORF">COU88_02970</name>
</gene>
<feature type="transmembrane region" description="Helical" evidence="1">
    <location>
        <begin position="36"/>
        <end position="55"/>
    </location>
</feature>
<evidence type="ECO:0000259" key="2">
    <source>
        <dbReference type="Pfam" id="PF13231"/>
    </source>
</evidence>
<organism evidence="3 4">
    <name type="scientific">Candidatus Roizmanbacteria bacterium CG10_big_fil_rev_8_21_14_0_10_39_6</name>
    <dbReference type="NCBI Taxonomy" id="1974853"/>
    <lineage>
        <taxon>Bacteria</taxon>
        <taxon>Candidatus Roizmaniibacteriota</taxon>
    </lineage>
</organism>
<dbReference type="InterPro" id="IPR038731">
    <property type="entry name" value="RgtA/B/C-like"/>
</dbReference>
<keyword evidence="1" id="KW-1133">Transmembrane helix</keyword>